<dbReference type="AlphaFoldDB" id="A0A381TH67"/>
<name>A0A381TH67_9ZZZZ</name>
<organism evidence="3">
    <name type="scientific">marine metagenome</name>
    <dbReference type="NCBI Taxonomy" id="408172"/>
    <lineage>
        <taxon>unclassified sequences</taxon>
        <taxon>metagenomes</taxon>
        <taxon>ecological metagenomes</taxon>
    </lineage>
</organism>
<protein>
    <submittedName>
        <fullName evidence="3">Uncharacterized protein</fullName>
    </submittedName>
</protein>
<dbReference type="EMBL" id="UINC01004515">
    <property type="protein sequence ID" value="SVA14888.1"/>
    <property type="molecule type" value="Genomic_DNA"/>
</dbReference>
<sequence>MTDEKPSGGDRDPAEDIDDTRGRSAIPEPVPVGGKIGSEGVTRNRRSAFFRVGRMAVSPVSDYPVRRGARLNANEADRQIRAFLAQLAGERQLEFRADPVEMARENDLLLLFGPDEEEEFARLALTFPDETVKRWATLLSGGNRSEAFGPRSRAERRDEAAVARELQTAVLRRVLGGLLVLALLVVSFLGLRALVGRGSDGGPGPGLRFAQPIAGEPQSQEGHSVAGGPPIAEPALTAVADRIVAVVRGGGPIAERIRLLVPAADLPILVGSVSAAVFQYDQGQIALVGPEGWVERSCVRVSVTTKELRPLDVVRHAGLRADCPAGMVGRDPRVTCLGSSVLILAIEIPQKDRPKELPEGGVGWAEKVRFGVETPSKVGDPWEVLAVRGTIEVPVGEEDVVIPRFGGAPGDELTVDLGEGADRARAGTCRLS</sequence>
<keyword evidence="2" id="KW-1133">Transmembrane helix</keyword>
<feature type="region of interest" description="Disordered" evidence="1">
    <location>
        <begin position="205"/>
        <end position="225"/>
    </location>
</feature>
<feature type="region of interest" description="Disordered" evidence="1">
    <location>
        <begin position="1"/>
        <end position="38"/>
    </location>
</feature>
<evidence type="ECO:0000256" key="1">
    <source>
        <dbReference type="SAM" id="MobiDB-lite"/>
    </source>
</evidence>
<feature type="transmembrane region" description="Helical" evidence="2">
    <location>
        <begin position="174"/>
        <end position="195"/>
    </location>
</feature>
<evidence type="ECO:0000256" key="2">
    <source>
        <dbReference type="SAM" id="Phobius"/>
    </source>
</evidence>
<proteinExistence type="predicted"/>
<keyword evidence="2" id="KW-0472">Membrane</keyword>
<feature type="compositionally biased region" description="Basic and acidic residues" evidence="1">
    <location>
        <begin position="1"/>
        <end position="22"/>
    </location>
</feature>
<reference evidence="3" key="1">
    <citation type="submission" date="2018-05" db="EMBL/GenBank/DDBJ databases">
        <authorList>
            <person name="Lanie J.A."/>
            <person name="Ng W.-L."/>
            <person name="Kazmierczak K.M."/>
            <person name="Andrzejewski T.M."/>
            <person name="Davidsen T.M."/>
            <person name="Wayne K.J."/>
            <person name="Tettelin H."/>
            <person name="Glass J.I."/>
            <person name="Rusch D."/>
            <person name="Podicherti R."/>
            <person name="Tsui H.-C.T."/>
            <person name="Winkler M.E."/>
        </authorList>
    </citation>
    <scope>NUCLEOTIDE SEQUENCE</scope>
</reference>
<accession>A0A381TH67</accession>
<gene>
    <name evidence="3" type="ORF">METZ01_LOCUS67742</name>
</gene>
<keyword evidence="2" id="KW-0812">Transmembrane</keyword>
<evidence type="ECO:0000313" key="3">
    <source>
        <dbReference type="EMBL" id="SVA14888.1"/>
    </source>
</evidence>